<keyword evidence="8 10" id="KW-0460">Magnesium</keyword>
<evidence type="ECO:0000256" key="12">
    <source>
        <dbReference type="RuleBase" id="RU003784"/>
    </source>
</evidence>
<evidence type="ECO:0000256" key="11">
    <source>
        <dbReference type="RuleBase" id="RU003783"/>
    </source>
</evidence>
<dbReference type="EMBL" id="SCWB01000008">
    <property type="protein sequence ID" value="TDM11844.1"/>
    <property type="molecule type" value="Genomic_DNA"/>
</dbReference>
<dbReference type="Gene3D" id="3.40.50.300">
    <property type="entry name" value="P-loop containing nucleotide triphosphate hydrolases"/>
    <property type="match status" value="1"/>
</dbReference>
<dbReference type="InterPro" id="IPR039657">
    <property type="entry name" value="Dimethylallyltransferase"/>
</dbReference>
<dbReference type="InterPro" id="IPR018022">
    <property type="entry name" value="IPT"/>
</dbReference>
<evidence type="ECO:0000256" key="8">
    <source>
        <dbReference type="ARBA" id="ARBA00022842"/>
    </source>
</evidence>
<name>A0A4R6BUW3_9STAP</name>
<comment type="caution">
    <text evidence="14">The sequence shown here is derived from an EMBL/GenBank/DDBJ whole genome shotgun (WGS) entry which is preliminary data.</text>
</comment>
<dbReference type="EC" id="2.5.1.75" evidence="10"/>
<evidence type="ECO:0000313" key="15">
    <source>
        <dbReference type="Proteomes" id="UP000294802"/>
    </source>
</evidence>
<feature type="binding site" evidence="10">
    <location>
        <begin position="12"/>
        <end position="19"/>
    </location>
    <ligand>
        <name>ATP</name>
        <dbReference type="ChEBI" id="CHEBI:30616"/>
    </ligand>
</feature>
<dbReference type="RefSeq" id="WP_133443700.1">
    <property type="nucleotide sequence ID" value="NZ_SCWB01000008.1"/>
</dbReference>
<dbReference type="Gene3D" id="1.10.20.140">
    <property type="match status" value="1"/>
</dbReference>
<comment type="similarity">
    <text evidence="3 10 13">Belongs to the IPP transferase family.</text>
</comment>
<evidence type="ECO:0000256" key="1">
    <source>
        <dbReference type="ARBA" id="ARBA00001946"/>
    </source>
</evidence>
<evidence type="ECO:0000313" key="14">
    <source>
        <dbReference type="EMBL" id="TDM11844.1"/>
    </source>
</evidence>
<keyword evidence="6 10" id="KW-0547">Nucleotide-binding</keyword>
<dbReference type="NCBIfam" id="TIGR00174">
    <property type="entry name" value="miaA"/>
    <property type="match status" value="1"/>
</dbReference>
<comment type="cofactor">
    <cofactor evidence="1 10">
        <name>Mg(2+)</name>
        <dbReference type="ChEBI" id="CHEBI:18420"/>
    </cofactor>
</comment>
<dbReference type="GO" id="GO:0006400">
    <property type="term" value="P:tRNA modification"/>
    <property type="evidence" value="ECO:0007669"/>
    <property type="project" value="TreeGrafter"/>
</dbReference>
<comment type="subunit">
    <text evidence="10">Monomer.</text>
</comment>
<evidence type="ECO:0000256" key="5">
    <source>
        <dbReference type="ARBA" id="ARBA00022694"/>
    </source>
</evidence>
<proteinExistence type="inferred from homology"/>
<evidence type="ECO:0000256" key="2">
    <source>
        <dbReference type="ARBA" id="ARBA00003213"/>
    </source>
</evidence>
<evidence type="ECO:0000256" key="9">
    <source>
        <dbReference type="ARBA" id="ARBA00049563"/>
    </source>
</evidence>
<protein>
    <recommendedName>
        <fullName evidence="10">tRNA dimethylallyltransferase</fullName>
        <ecNumber evidence="10">2.5.1.75</ecNumber>
    </recommendedName>
    <alternativeName>
        <fullName evidence="10">Dimethylallyl diphosphate:tRNA dimethylallyltransferase</fullName>
        <shortName evidence="10">DMAPP:tRNA dimethylallyltransferase</shortName>
        <shortName evidence="10">DMATase</shortName>
    </alternativeName>
    <alternativeName>
        <fullName evidence="10">Isopentenyl-diphosphate:tRNA isopentenyltransferase</fullName>
        <shortName evidence="10">IPP transferase</shortName>
        <shortName evidence="10">IPPT</shortName>
        <shortName evidence="10">IPTase</shortName>
    </alternativeName>
</protein>
<keyword evidence="4 10" id="KW-0808">Transferase</keyword>
<dbReference type="PANTHER" id="PTHR11088:SF60">
    <property type="entry name" value="TRNA DIMETHYLALLYLTRANSFERASE"/>
    <property type="match status" value="1"/>
</dbReference>
<dbReference type="AlphaFoldDB" id="A0A4R6BUW3"/>
<evidence type="ECO:0000256" key="3">
    <source>
        <dbReference type="ARBA" id="ARBA00005842"/>
    </source>
</evidence>
<comment type="caution">
    <text evidence="10">Lacks conserved residue(s) required for the propagation of feature annotation.</text>
</comment>
<evidence type="ECO:0000256" key="10">
    <source>
        <dbReference type="HAMAP-Rule" id="MF_00185"/>
    </source>
</evidence>
<feature type="site" description="Interaction with substrate tRNA" evidence="10">
    <location>
        <position position="117"/>
    </location>
</feature>
<dbReference type="GO" id="GO:0052381">
    <property type="term" value="F:tRNA dimethylallyltransferase activity"/>
    <property type="evidence" value="ECO:0007669"/>
    <property type="project" value="UniProtKB-UniRule"/>
</dbReference>
<organism evidence="14 15">
    <name type="scientific">Macrococcus lamae</name>
    <dbReference type="NCBI Taxonomy" id="198484"/>
    <lineage>
        <taxon>Bacteria</taxon>
        <taxon>Bacillati</taxon>
        <taxon>Bacillota</taxon>
        <taxon>Bacilli</taxon>
        <taxon>Bacillales</taxon>
        <taxon>Staphylococcaceae</taxon>
        <taxon>Macrococcus</taxon>
    </lineage>
</organism>
<gene>
    <name evidence="10 14" type="primary">miaA</name>
    <name evidence="14" type="ORF">ERX29_05510</name>
</gene>
<dbReference type="OrthoDB" id="9776390at2"/>
<feature type="region of interest" description="Interaction with substrate tRNA" evidence="10">
    <location>
        <begin position="160"/>
        <end position="164"/>
    </location>
</feature>
<dbReference type="Pfam" id="PF01715">
    <property type="entry name" value="IPPT"/>
    <property type="match status" value="1"/>
</dbReference>
<evidence type="ECO:0000256" key="4">
    <source>
        <dbReference type="ARBA" id="ARBA00022679"/>
    </source>
</evidence>
<dbReference type="Proteomes" id="UP000294802">
    <property type="component" value="Unassembled WGS sequence"/>
</dbReference>
<dbReference type="HAMAP" id="MF_00185">
    <property type="entry name" value="IPP_trans"/>
    <property type="match status" value="1"/>
</dbReference>
<reference evidence="14 15" key="1">
    <citation type="submission" date="2019-01" db="EMBL/GenBank/DDBJ databases">
        <title>Draft genome sequences of the type strains of six Macrococcus species.</title>
        <authorList>
            <person name="Mazhar S."/>
            <person name="Altermann E."/>
            <person name="Hill C."/>
            <person name="Mcauliffe O."/>
        </authorList>
    </citation>
    <scope>NUCLEOTIDE SEQUENCE [LARGE SCALE GENOMIC DNA]</scope>
    <source>
        <strain evidence="14 15">CCM4815</strain>
    </source>
</reference>
<dbReference type="InterPro" id="IPR027417">
    <property type="entry name" value="P-loop_NTPase"/>
</dbReference>
<comment type="function">
    <text evidence="2 10 12">Catalyzes the transfer of a dimethylallyl group onto the adenine at position 37 in tRNAs that read codons beginning with uridine, leading to the formation of N6-(dimethylallyl)adenosine (i(6)A).</text>
</comment>
<dbReference type="PANTHER" id="PTHR11088">
    <property type="entry name" value="TRNA DIMETHYLALLYLTRANSFERASE"/>
    <property type="match status" value="1"/>
</dbReference>
<accession>A0A4R6BUW3</accession>
<feature type="site" description="Interaction with substrate tRNA" evidence="10">
    <location>
        <position position="103"/>
    </location>
</feature>
<comment type="catalytic activity">
    <reaction evidence="9 10 11">
        <text>adenosine(37) in tRNA + dimethylallyl diphosphate = N(6)-dimethylallyladenosine(37) in tRNA + diphosphate</text>
        <dbReference type="Rhea" id="RHEA:26482"/>
        <dbReference type="Rhea" id="RHEA-COMP:10162"/>
        <dbReference type="Rhea" id="RHEA-COMP:10375"/>
        <dbReference type="ChEBI" id="CHEBI:33019"/>
        <dbReference type="ChEBI" id="CHEBI:57623"/>
        <dbReference type="ChEBI" id="CHEBI:74411"/>
        <dbReference type="ChEBI" id="CHEBI:74415"/>
        <dbReference type="EC" id="2.5.1.75"/>
    </reaction>
</comment>
<keyword evidence="5 10" id="KW-0819">tRNA processing</keyword>
<evidence type="ECO:0000256" key="13">
    <source>
        <dbReference type="RuleBase" id="RU003785"/>
    </source>
</evidence>
<keyword evidence="7 10" id="KW-0067">ATP-binding</keyword>
<dbReference type="GO" id="GO:0005524">
    <property type="term" value="F:ATP binding"/>
    <property type="evidence" value="ECO:0007669"/>
    <property type="project" value="UniProtKB-UniRule"/>
</dbReference>
<feature type="binding site" evidence="10">
    <location>
        <begin position="14"/>
        <end position="19"/>
    </location>
    <ligand>
        <name>substrate</name>
    </ligand>
</feature>
<keyword evidence="15" id="KW-1185">Reference proteome</keyword>
<sequence length="309" mass="35654">MDKSIKVVVIVGPTAVGKTALSIKLAKQIDGEIISGDAVQVYRGMNIGSAKITNEEMDGIPHYLIDILNPDEQYSAAQFKEMAVPLIEDIHARGKIPMIVGGTGLYIQSVLFDYQYREENAAERDHWLKFYDDYSTKELFDELRQRDPAASDTIHENNRQRLMRAIIFNRMHNQSITTQSKNQTIHPKYDTLLIGLNMPRELLYERINRRVDLMMDEGLIEEVAQLMDAGYSNTRSMTAIGYKEIMPYINGEMNREQAIIQLKQNSRRFAKRQLTWFRNQMSLEWYDMTAISMDDMVNILTIKVKGESL</sequence>
<evidence type="ECO:0000256" key="7">
    <source>
        <dbReference type="ARBA" id="ARBA00022840"/>
    </source>
</evidence>
<evidence type="ECO:0000256" key="6">
    <source>
        <dbReference type="ARBA" id="ARBA00022741"/>
    </source>
</evidence>
<dbReference type="SUPFAM" id="SSF52540">
    <property type="entry name" value="P-loop containing nucleoside triphosphate hydrolases"/>
    <property type="match status" value="2"/>
</dbReference>